<reference evidence="3" key="1">
    <citation type="submission" date="2013-08" db="EMBL/GenBank/DDBJ databases">
        <authorList>
            <person name="Mendez C."/>
            <person name="Richter M."/>
            <person name="Ferrer M."/>
            <person name="Sanchez J."/>
        </authorList>
    </citation>
    <scope>NUCLEOTIDE SEQUENCE</scope>
</reference>
<dbReference type="GO" id="GO:0016787">
    <property type="term" value="F:hydrolase activity"/>
    <property type="evidence" value="ECO:0007669"/>
    <property type="project" value="UniProtKB-KW"/>
</dbReference>
<dbReference type="InterPro" id="IPR050272">
    <property type="entry name" value="Isochorismatase-like_hydrls"/>
</dbReference>
<accession>T1CWY3</accession>
<dbReference type="InterPro" id="IPR036380">
    <property type="entry name" value="Isochorismatase-like_sf"/>
</dbReference>
<dbReference type="AlphaFoldDB" id="T1CWY3"/>
<dbReference type="PANTHER" id="PTHR43540">
    <property type="entry name" value="PEROXYUREIDOACRYLATE/UREIDOACRYLATE AMIDOHYDROLASE-RELATED"/>
    <property type="match status" value="1"/>
</dbReference>
<proteinExistence type="predicted"/>
<dbReference type="Pfam" id="PF00857">
    <property type="entry name" value="Isochorismatase"/>
    <property type="match status" value="1"/>
</dbReference>
<organism evidence="3">
    <name type="scientific">mine drainage metagenome</name>
    <dbReference type="NCBI Taxonomy" id="410659"/>
    <lineage>
        <taxon>unclassified sequences</taxon>
        <taxon>metagenomes</taxon>
        <taxon>ecological metagenomes</taxon>
    </lineage>
</organism>
<sequence>MVLAKTTPSFFVGTPLESMLRFRGVRSLVLTGVSTEGGILVTAQQASTLGFHPLVVEDGCGAMTAEGHARALSTLRAMCDVEPTASILARLPRAGAAHPIAL</sequence>
<name>T1CWY3_9ZZZZ</name>
<evidence type="ECO:0000259" key="2">
    <source>
        <dbReference type="Pfam" id="PF00857"/>
    </source>
</evidence>
<dbReference type="EMBL" id="AUZY01001855">
    <property type="protein sequence ID" value="EQD73734.1"/>
    <property type="molecule type" value="Genomic_DNA"/>
</dbReference>
<evidence type="ECO:0000313" key="3">
    <source>
        <dbReference type="EMBL" id="EQD73734.1"/>
    </source>
</evidence>
<keyword evidence="1" id="KW-0378">Hydrolase</keyword>
<dbReference type="SUPFAM" id="SSF52499">
    <property type="entry name" value="Isochorismatase-like hydrolases"/>
    <property type="match status" value="1"/>
</dbReference>
<protein>
    <submittedName>
        <fullName evidence="3">Isochorismatase-like domain protein</fullName>
    </submittedName>
</protein>
<reference evidence="3" key="2">
    <citation type="journal article" date="2014" name="ISME J.">
        <title>Microbial stratification in low pH oxic and suboxic macroscopic growths along an acid mine drainage.</title>
        <authorList>
            <person name="Mendez-Garcia C."/>
            <person name="Mesa V."/>
            <person name="Sprenger R.R."/>
            <person name="Richter M."/>
            <person name="Diez M.S."/>
            <person name="Solano J."/>
            <person name="Bargiela R."/>
            <person name="Golyshina O.V."/>
            <person name="Manteca A."/>
            <person name="Ramos J.L."/>
            <person name="Gallego J.R."/>
            <person name="Llorente I."/>
            <person name="Martins Dos Santos V.A."/>
            <person name="Jensen O.N."/>
            <person name="Pelaez A.I."/>
            <person name="Sanchez J."/>
            <person name="Ferrer M."/>
        </authorList>
    </citation>
    <scope>NUCLEOTIDE SEQUENCE</scope>
</reference>
<evidence type="ECO:0000256" key="1">
    <source>
        <dbReference type="ARBA" id="ARBA00022801"/>
    </source>
</evidence>
<dbReference type="Gene3D" id="3.40.50.850">
    <property type="entry name" value="Isochorismatase-like"/>
    <property type="match status" value="1"/>
</dbReference>
<dbReference type="InterPro" id="IPR000868">
    <property type="entry name" value="Isochorismatase-like_dom"/>
</dbReference>
<gene>
    <name evidence="3" type="ORF">B1B_03065</name>
</gene>
<feature type="domain" description="Isochorismatase-like" evidence="2">
    <location>
        <begin position="2"/>
        <end position="79"/>
    </location>
</feature>
<comment type="caution">
    <text evidence="3">The sequence shown here is derived from an EMBL/GenBank/DDBJ whole genome shotgun (WGS) entry which is preliminary data.</text>
</comment>